<feature type="domain" description="Macro" evidence="3">
    <location>
        <begin position="12"/>
        <end position="196"/>
    </location>
</feature>
<dbReference type="InterPro" id="IPR038765">
    <property type="entry name" value="Papain-like_cys_pep_sf"/>
</dbReference>
<feature type="region of interest" description="Disordered" evidence="1">
    <location>
        <begin position="727"/>
        <end position="767"/>
    </location>
</feature>
<protein>
    <recommendedName>
        <fullName evidence="7">OTU domain-containing protein</fullName>
    </recommendedName>
</protein>
<dbReference type="Gene3D" id="3.40.220.10">
    <property type="entry name" value="Leucine Aminopeptidase, subunit E, domain 1"/>
    <property type="match status" value="2"/>
</dbReference>
<dbReference type="InterPro" id="IPR003323">
    <property type="entry name" value="OTU_dom"/>
</dbReference>
<feature type="compositionally biased region" description="Polar residues" evidence="1">
    <location>
        <begin position="727"/>
        <end position="739"/>
    </location>
</feature>
<dbReference type="SUPFAM" id="SSF54001">
    <property type="entry name" value="Cysteine proteinases"/>
    <property type="match status" value="1"/>
</dbReference>
<evidence type="ECO:0000256" key="1">
    <source>
        <dbReference type="SAM" id="MobiDB-lite"/>
    </source>
</evidence>
<dbReference type="PANTHER" id="PTHR11106">
    <property type="entry name" value="GANGLIOSIDE INDUCED DIFFERENTIATION ASSOCIATED PROTEIN 2-RELATED"/>
    <property type="match status" value="1"/>
</dbReference>
<feature type="domain" description="Macro" evidence="3">
    <location>
        <begin position="526"/>
        <end position="710"/>
    </location>
</feature>
<evidence type="ECO:0000313" key="4">
    <source>
        <dbReference type="EMBL" id="CAF0906684.1"/>
    </source>
</evidence>
<dbReference type="EMBL" id="CAJNOQ010001610">
    <property type="protein sequence ID" value="CAF0906684.1"/>
    <property type="molecule type" value="Genomic_DNA"/>
</dbReference>
<comment type="caution">
    <text evidence="4">The sequence shown here is derived from an EMBL/GenBank/DDBJ whole genome shotgun (WGS) entry which is preliminary data.</text>
</comment>
<organism evidence="4 6">
    <name type="scientific">Didymodactylos carnosus</name>
    <dbReference type="NCBI Taxonomy" id="1234261"/>
    <lineage>
        <taxon>Eukaryota</taxon>
        <taxon>Metazoa</taxon>
        <taxon>Spiralia</taxon>
        <taxon>Gnathifera</taxon>
        <taxon>Rotifera</taxon>
        <taxon>Eurotatoria</taxon>
        <taxon>Bdelloidea</taxon>
        <taxon>Philodinida</taxon>
        <taxon>Philodinidae</taxon>
        <taxon>Didymodactylos</taxon>
    </lineage>
</organism>
<dbReference type="Pfam" id="PF01661">
    <property type="entry name" value="Macro"/>
    <property type="match status" value="2"/>
</dbReference>
<evidence type="ECO:0000259" key="3">
    <source>
        <dbReference type="PROSITE" id="PS51154"/>
    </source>
</evidence>
<sequence>MSVITVTRPNNISVRFTFNNSLLAVTMKQGDLSKEECAAIVNSTNNNMKPDGGLDSVLHRAGGHFYTNQVMTMSNRFKGNSCPTGQSRIFLSEIGNKTPFIINTVGPIYSATEYQKSSLDLISCYYTSLSLANLYGLDSIAYSAISCGVHGYPTDQAARIAFDSIQKYAFNVRDIRFVLYDPNIYNMFVNEWCKISEELNRPSFIPMPTPVLPRSNSEINADQSRTLSSQQKQEILSKRLALSENASTYNASTARSSTSTSTIVSRYATVPTGNQIEDMNYTSNEVPVIKQSTLSCALCSRCTVNVLCDECSTLKRGGVFACILQRLKRAADHDLESLENECNAMIPVLDLYPLTFNPAKLFDPKNTQYQRDPIGEHYLQTYCGKAWRTYLPVEIAGDGNCFYNSFITLSPSSNMTAIELRARNVIELVKNSSIYQKHYQDLSSCLDNFENYVTKEMVSDMMYSSLWDILSLTNVLQISLEIVYPRVNGGNDQYAERLNRKFLMINNGQSNHDIVLLWSSYNKLSAVRPWMPNHFVPLLSLPYGVIKEKCDVIVNPSNEQLKADGSVDKALHTVAGQFYTSQVNTLCGRYTDSIPCPVGRSRIFLAESNFTTPFIINTVGPVYSIEQSEQSVEQLKSCYRTSLNLSNLYDLKSIAYPAISCGLNGYPVDEAAKLAFEFIPKYADNIKDIRFVLFEPKIYDVFVREWCLLAEEENRTNDVERTVIISTDSNNVQSDNSSTKPEESVATQDDHEKETSLTMPNDRTTTCNNEMISKQKPQTKFKLIPDFPICDTNNACSDINLTDKLMANAIRQMDLVTATSMCKVCQESNLSFKSTLLCDNCIALNRNDLFEKILNRLKQSTVNGLSSVQIECEKMSTIINLYKFLYKPVKTFDQINYRVDHVAKYYLQKYCLNDYENYRPVTVEGNGNTSLYNSLVILSPLLIDSITEIRVRNIVELAQNLDTYQRQYRDVSSTLEYYLVNKMLNDSNELSIWDLVGIGKILKIHIRSIYPSVNDGENNDEQVKSLNRTFTNINNTKHQITLLWSHDLKPNETKKPWIANRLVPLLSID</sequence>
<dbReference type="SMART" id="SM00506">
    <property type="entry name" value="A1pp"/>
    <property type="match status" value="2"/>
</dbReference>
<feature type="compositionally biased region" description="Basic and acidic residues" evidence="1">
    <location>
        <begin position="740"/>
        <end position="755"/>
    </location>
</feature>
<evidence type="ECO:0008006" key="7">
    <source>
        <dbReference type="Google" id="ProtNLM"/>
    </source>
</evidence>
<feature type="compositionally biased region" description="Polar residues" evidence="1">
    <location>
        <begin position="756"/>
        <end position="767"/>
    </location>
</feature>
<dbReference type="AlphaFoldDB" id="A0A814A495"/>
<dbReference type="PROSITE" id="PS51154">
    <property type="entry name" value="MACRO"/>
    <property type="match status" value="2"/>
</dbReference>
<reference evidence="4" key="1">
    <citation type="submission" date="2021-02" db="EMBL/GenBank/DDBJ databases">
        <authorList>
            <person name="Nowell W R."/>
        </authorList>
    </citation>
    <scope>NUCLEOTIDE SEQUENCE</scope>
</reference>
<dbReference type="PROSITE" id="PS50802">
    <property type="entry name" value="OTU"/>
    <property type="match status" value="1"/>
</dbReference>
<dbReference type="Proteomes" id="UP000663829">
    <property type="component" value="Unassembled WGS sequence"/>
</dbReference>
<proteinExistence type="predicted"/>
<keyword evidence="6" id="KW-1185">Reference proteome</keyword>
<evidence type="ECO:0000313" key="5">
    <source>
        <dbReference type="EMBL" id="CAF3688324.1"/>
    </source>
</evidence>
<dbReference type="InterPro" id="IPR043472">
    <property type="entry name" value="Macro_dom-like"/>
</dbReference>
<evidence type="ECO:0000259" key="2">
    <source>
        <dbReference type="PROSITE" id="PS50802"/>
    </source>
</evidence>
<dbReference type="OrthoDB" id="6160306at2759"/>
<name>A0A814A495_9BILA</name>
<gene>
    <name evidence="4" type="ORF">GPM918_LOCUS8928</name>
    <name evidence="5" type="ORF">SRO942_LOCUS8929</name>
</gene>
<dbReference type="SUPFAM" id="SSF52949">
    <property type="entry name" value="Macro domain-like"/>
    <property type="match status" value="2"/>
</dbReference>
<accession>A0A814A495</accession>
<dbReference type="EMBL" id="CAJOBC010001610">
    <property type="protein sequence ID" value="CAF3688324.1"/>
    <property type="molecule type" value="Genomic_DNA"/>
</dbReference>
<dbReference type="PANTHER" id="PTHR11106:SF27">
    <property type="entry name" value="MACRO DOMAIN-CONTAINING PROTEIN"/>
    <property type="match status" value="1"/>
</dbReference>
<feature type="domain" description="OTU" evidence="2">
    <location>
        <begin position="390"/>
        <end position="541"/>
    </location>
</feature>
<dbReference type="Proteomes" id="UP000681722">
    <property type="component" value="Unassembled WGS sequence"/>
</dbReference>
<evidence type="ECO:0000313" key="6">
    <source>
        <dbReference type="Proteomes" id="UP000663829"/>
    </source>
</evidence>
<dbReference type="InterPro" id="IPR002589">
    <property type="entry name" value="Macro_dom"/>
</dbReference>